<organism evidence="2 3">
    <name type="scientific">Platysternon megacephalum</name>
    <name type="common">big-headed turtle</name>
    <dbReference type="NCBI Taxonomy" id="55544"/>
    <lineage>
        <taxon>Eukaryota</taxon>
        <taxon>Metazoa</taxon>
        <taxon>Chordata</taxon>
        <taxon>Craniata</taxon>
        <taxon>Vertebrata</taxon>
        <taxon>Euteleostomi</taxon>
        <taxon>Archelosauria</taxon>
        <taxon>Testudinata</taxon>
        <taxon>Testudines</taxon>
        <taxon>Cryptodira</taxon>
        <taxon>Durocryptodira</taxon>
        <taxon>Testudinoidea</taxon>
        <taxon>Platysternidae</taxon>
        <taxon>Platysternon</taxon>
    </lineage>
</organism>
<name>A0A4D9DNG7_9SAUR</name>
<comment type="caution">
    <text evidence="2">The sequence shown here is derived from an EMBL/GenBank/DDBJ whole genome shotgun (WGS) entry which is preliminary data.</text>
</comment>
<feature type="region of interest" description="Disordered" evidence="1">
    <location>
        <begin position="39"/>
        <end position="58"/>
    </location>
</feature>
<gene>
    <name evidence="2" type="ORF">DR999_PMT21693</name>
</gene>
<evidence type="ECO:0000313" key="2">
    <source>
        <dbReference type="EMBL" id="TFJ96513.1"/>
    </source>
</evidence>
<dbReference type="Proteomes" id="UP000297703">
    <property type="component" value="Unassembled WGS sequence"/>
</dbReference>
<protein>
    <submittedName>
        <fullName evidence="2">Glyoxalase</fullName>
    </submittedName>
</protein>
<evidence type="ECO:0000313" key="3">
    <source>
        <dbReference type="Proteomes" id="UP000297703"/>
    </source>
</evidence>
<dbReference type="EMBL" id="QXTE01000654">
    <property type="protein sequence ID" value="TFJ96513.1"/>
    <property type="molecule type" value="Genomic_DNA"/>
</dbReference>
<dbReference type="AlphaFoldDB" id="A0A4D9DNG7"/>
<evidence type="ECO:0000256" key="1">
    <source>
        <dbReference type="SAM" id="MobiDB-lite"/>
    </source>
</evidence>
<reference evidence="2 3" key="2">
    <citation type="submission" date="2019-04" db="EMBL/GenBank/DDBJ databases">
        <title>The genome sequence of big-headed turtle.</title>
        <authorList>
            <person name="Gong S."/>
        </authorList>
    </citation>
    <scope>NUCLEOTIDE SEQUENCE [LARGE SCALE GENOMIC DNA]</scope>
    <source>
        <strain evidence="2">DO16091913</strain>
        <tissue evidence="2">Muscle</tissue>
    </source>
</reference>
<accession>A0A4D9DNG7</accession>
<sequence length="97" mass="10353">MEADQGGPGALAEGCQMGWLPTECGHVLPQIAQHQALVPQASVPRGSRGQGQESQRHQLVGTITFSVATKYGRLGAPQRMHLRIPPPFIMDPDKDGG</sequence>
<proteinExistence type="predicted"/>
<reference evidence="2 3" key="1">
    <citation type="submission" date="2019-04" db="EMBL/GenBank/DDBJ databases">
        <title>Draft genome of the big-headed turtle Platysternon megacephalum.</title>
        <authorList>
            <person name="Gong S."/>
        </authorList>
    </citation>
    <scope>NUCLEOTIDE SEQUENCE [LARGE SCALE GENOMIC DNA]</scope>
    <source>
        <strain evidence="2">DO16091913</strain>
        <tissue evidence="2">Muscle</tissue>
    </source>
</reference>
<keyword evidence="3" id="KW-1185">Reference proteome</keyword>